<keyword evidence="2" id="KW-1185">Reference proteome</keyword>
<organism evidence="1 2">
    <name type="scientific">Spirosoma profusum</name>
    <dbReference type="NCBI Taxonomy" id="2771354"/>
    <lineage>
        <taxon>Bacteria</taxon>
        <taxon>Pseudomonadati</taxon>
        <taxon>Bacteroidota</taxon>
        <taxon>Cytophagia</taxon>
        <taxon>Cytophagales</taxon>
        <taxon>Cytophagaceae</taxon>
        <taxon>Spirosoma</taxon>
    </lineage>
</organism>
<evidence type="ECO:0000313" key="1">
    <source>
        <dbReference type="EMBL" id="MBD2701706.1"/>
    </source>
</evidence>
<evidence type="ECO:0000313" key="2">
    <source>
        <dbReference type="Proteomes" id="UP000598820"/>
    </source>
</evidence>
<dbReference type="Proteomes" id="UP000598820">
    <property type="component" value="Unassembled WGS sequence"/>
</dbReference>
<sequence>MGDGHNSKFDFIRAFARYDLSDYPVLHFERSVGMLFISDDLITHPKLCIDPSNYHLDYLLAEYGCLEFELLGHVFAIATSPIWKLTFDLYINKSLDLKRQYFNGYRIIKKFNDVDLTLYKCFDDKRDNRLFNQ</sequence>
<comment type="caution">
    <text evidence="1">The sequence shown here is derived from an EMBL/GenBank/DDBJ whole genome shotgun (WGS) entry which is preliminary data.</text>
</comment>
<proteinExistence type="predicted"/>
<name>A0A926Y3E0_9BACT</name>
<reference evidence="1" key="1">
    <citation type="submission" date="2020-09" db="EMBL/GenBank/DDBJ databases">
        <authorList>
            <person name="Kim M.K."/>
        </authorList>
    </citation>
    <scope>NUCLEOTIDE SEQUENCE</scope>
    <source>
        <strain evidence="1">BT702</strain>
    </source>
</reference>
<protein>
    <submittedName>
        <fullName evidence="1">Uncharacterized protein</fullName>
    </submittedName>
</protein>
<dbReference type="EMBL" id="JACWZY010000010">
    <property type="protein sequence ID" value="MBD2701706.1"/>
    <property type="molecule type" value="Genomic_DNA"/>
</dbReference>
<gene>
    <name evidence="1" type="ORF">IC229_13730</name>
</gene>
<dbReference type="AlphaFoldDB" id="A0A926Y3E0"/>
<accession>A0A926Y3E0</accession>